<dbReference type="SUPFAM" id="SSF53649">
    <property type="entry name" value="Alkaline phosphatase-like"/>
    <property type="match status" value="1"/>
</dbReference>
<dbReference type="Gene3D" id="3.30.1120.10">
    <property type="match status" value="1"/>
</dbReference>
<evidence type="ECO:0000256" key="1">
    <source>
        <dbReference type="ARBA" id="ARBA00001913"/>
    </source>
</evidence>
<dbReference type="GO" id="GO:0004065">
    <property type="term" value="F:arylsulfatase activity"/>
    <property type="evidence" value="ECO:0007669"/>
    <property type="project" value="TreeGrafter"/>
</dbReference>
<dbReference type="PANTHER" id="PTHR42693">
    <property type="entry name" value="ARYLSULFATASE FAMILY MEMBER"/>
    <property type="match status" value="1"/>
</dbReference>
<feature type="region of interest" description="Disordered" evidence="7">
    <location>
        <begin position="469"/>
        <end position="498"/>
    </location>
</feature>
<keyword evidence="6" id="KW-0106">Calcium</keyword>
<proteinExistence type="inferred from homology"/>
<dbReference type="Proteomes" id="UP000011991">
    <property type="component" value="Unassembled WGS sequence"/>
</dbReference>
<keyword evidence="3" id="KW-0479">Metal-binding</keyword>
<dbReference type="GO" id="GO:0046872">
    <property type="term" value="F:metal ion binding"/>
    <property type="evidence" value="ECO:0007669"/>
    <property type="project" value="UniProtKB-KW"/>
</dbReference>
<accession>M5RVN6</accession>
<dbReference type="PANTHER" id="PTHR42693:SF42">
    <property type="entry name" value="ARYLSULFATASE G"/>
    <property type="match status" value="1"/>
</dbReference>
<name>M5RVN6_9BACT</name>
<protein>
    <submittedName>
        <fullName evidence="9">Arylsulfatase A</fullName>
    </submittedName>
</protein>
<evidence type="ECO:0000256" key="5">
    <source>
        <dbReference type="ARBA" id="ARBA00022801"/>
    </source>
</evidence>
<evidence type="ECO:0000256" key="4">
    <source>
        <dbReference type="ARBA" id="ARBA00022729"/>
    </source>
</evidence>
<keyword evidence="10" id="KW-1185">Reference proteome</keyword>
<evidence type="ECO:0000256" key="3">
    <source>
        <dbReference type="ARBA" id="ARBA00022723"/>
    </source>
</evidence>
<evidence type="ECO:0000259" key="8">
    <source>
        <dbReference type="Pfam" id="PF00884"/>
    </source>
</evidence>
<dbReference type="InterPro" id="IPR050738">
    <property type="entry name" value="Sulfatase"/>
</dbReference>
<dbReference type="CDD" id="cd16144">
    <property type="entry name" value="ARS_like"/>
    <property type="match status" value="1"/>
</dbReference>
<comment type="cofactor">
    <cofactor evidence="1">
        <name>Ca(2+)</name>
        <dbReference type="ChEBI" id="CHEBI:29108"/>
    </cofactor>
</comment>
<evidence type="ECO:0000256" key="7">
    <source>
        <dbReference type="SAM" id="MobiDB-lite"/>
    </source>
</evidence>
<dbReference type="PATRIC" id="fig|1265738.3.peg.3623"/>
<organism evidence="9 10">
    <name type="scientific">Rhodopirellula maiorica SM1</name>
    <dbReference type="NCBI Taxonomy" id="1265738"/>
    <lineage>
        <taxon>Bacteria</taxon>
        <taxon>Pseudomonadati</taxon>
        <taxon>Planctomycetota</taxon>
        <taxon>Planctomycetia</taxon>
        <taxon>Pirellulales</taxon>
        <taxon>Pirellulaceae</taxon>
        <taxon>Novipirellula</taxon>
    </lineage>
</organism>
<comment type="caution">
    <text evidence="9">The sequence shown here is derived from an EMBL/GenBank/DDBJ whole genome shotgun (WGS) entry which is preliminary data.</text>
</comment>
<reference evidence="9 10" key="1">
    <citation type="journal article" date="2013" name="Mar. Genomics">
        <title>Expression of sulfatases in Rhodopirellula baltica and the diversity of sulfatases in the genus Rhodopirellula.</title>
        <authorList>
            <person name="Wegner C.E."/>
            <person name="Richter-Heitmann T."/>
            <person name="Klindworth A."/>
            <person name="Klockow C."/>
            <person name="Richter M."/>
            <person name="Achstetter T."/>
            <person name="Glockner F.O."/>
            <person name="Harder J."/>
        </authorList>
    </citation>
    <scope>NUCLEOTIDE SEQUENCE [LARGE SCALE GENOMIC DNA]</scope>
    <source>
        <strain evidence="9 10">SM1</strain>
    </source>
</reference>
<dbReference type="InterPro" id="IPR017850">
    <property type="entry name" value="Alkaline_phosphatase_core_sf"/>
</dbReference>
<dbReference type="Gene3D" id="3.40.720.10">
    <property type="entry name" value="Alkaline Phosphatase, subunit A"/>
    <property type="match status" value="1"/>
</dbReference>
<sequence>MLISVTAEAAPKNVVLLFVDDMGWTDLGCTGSDSYETPNIDALAESGVRFTNGYAACTVCSPSRAALMTGQSPARLHVTDFIPGHSFINTPMNIPSWTKVLEKRHVTLPEILKPYGYTSVHLGKWHLAHRDGYATGKEDSADPDFYPQAHGFDINIGGCEKGAPPSYFWPYGKGKNLTEQKNNSIYETLPKDKGSDQQREGEYLTDRLASEAENLIDQLAEAKKPFFMNFSFYNVHTPLMGRSDLVEKYEVKLQENPARKHTNVRYAAMVESVDEAVGRIVKKLQAHQIWDETLVIFTSDNGGLKPAATDNAPLRQGKGGIYEGGVRVPLIIRLPGDGSVGGLCDRLAITMDIVPTICDGLGIALSKEVAEVQDGISLLPYVKDPQTPSTRDDLFWHYPHYHSMGAQPYSAIRSGKWKLIQVFGQETLELYDLENDLHEDNNRVNEKPEKADELYAKLVAWRESVSAQLPTPNPRFAPDQKTGLIRNGKLRPAAPIRK</sequence>
<dbReference type="Pfam" id="PF00884">
    <property type="entry name" value="Sulfatase"/>
    <property type="match status" value="1"/>
</dbReference>
<evidence type="ECO:0000313" key="9">
    <source>
        <dbReference type="EMBL" id="EMI19457.1"/>
    </source>
</evidence>
<keyword evidence="5" id="KW-0378">Hydrolase</keyword>
<dbReference type="EMBL" id="ANOG01000521">
    <property type="protein sequence ID" value="EMI19457.1"/>
    <property type="molecule type" value="Genomic_DNA"/>
</dbReference>
<dbReference type="InterPro" id="IPR000917">
    <property type="entry name" value="Sulfatase_N"/>
</dbReference>
<evidence type="ECO:0000313" key="10">
    <source>
        <dbReference type="Proteomes" id="UP000011991"/>
    </source>
</evidence>
<dbReference type="AlphaFoldDB" id="M5RVN6"/>
<comment type="similarity">
    <text evidence="2">Belongs to the sulfatase family.</text>
</comment>
<feature type="domain" description="Sulfatase N-terminal" evidence="8">
    <location>
        <begin position="12"/>
        <end position="363"/>
    </location>
</feature>
<evidence type="ECO:0000256" key="2">
    <source>
        <dbReference type="ARBA" id="ARBA00008779"/>
    </source>
</evidence>
<evidence type="ECO:0000256" key="6">
    <source>
        <dbReference type="ARBA" id="ARBA00022837"/>
    </source>
</evidence>
<gene>
    <name evidence="9" type="ORF">RMSM_03617</name>
</gene>
<keyword evidence="4" id="KW-0732">Signal</keyword>